<evidence type="ECO:0000256" key="2">
    <source>
        <dbReference type="SAM" id="Phobius"/>
    </source>
</evidence>
<gene>
    <name evidence="3" type="ORF">RFI_28966</name>
</gene>
<keyword evidence="1" id="KW-0175">Coiled coil</keyword>
<organism evidence="3 4">
    <name type="scientific">Reticulomyxa filosa</name>
    <dbReference type="NCBI Taxonomy" id="46433"/>
    <lineage>
        <taxon>Eukaryota</taxon>
        <taxon>Sar</taxon>
        <taxon>Rhizaria</taxon>
        <taxon>Retaria</taxon>
        <taxon>Foraminifera</taxon>
        <taxon>Monothalamids</taxon>
        <taxon>Reticulomyxidae</taxon>
        <taxon>Reticulomyxa</taxon>
    </lineage>
</organism>
<accession>X6M5X3</accession>
<feature type="transmembrane region" description="Helical" evidence="2">
    <location>
        <begin position="87"/>
        <end position="112"/>
    </location>
</feature>
<reference evidence="3 4" key="1">
    <citation type="journal article" date="2013" name="Curr. Biol.">
        <title>The Genome of the Foraminiferan Reticulomyxa filosa.</title>
        <authorList>
            <person name="Glockner G."/>
            <person name="Hulsmann N."/>
            <person name="Schleicher M."/>
            <person name="Noegel A.A."/>
            <person name="Eichinger L."/>
            <person name="Gallinger C."/>
            <person name="Pawlowski J."/>
            <person name="Sierra R."/>
            <person name="Euteneuer U."/>
            <person name="Pillet L."/>
            <person name="Moustafa A."/>
            <person name="Platzer M."/>
            <person name="Groth M."/>
            <person name="Szafranski K."/>
            <person name="Schliwa M."/>
        </authorList>
    </citation>
    <scope>NUCLEOTIDE SEQUENCE [LARGE SCALE GENOMIC DNA]</scope>
</reference>
<dbReference type="Proteomes" id="UP000023152">
    <property type="component" value="Unassembled WGS sequence"/>
</dbReference>
<sequence>MLIKESNIPYWKKIHDLLAKNRDDKINEVNMIDSLEKQREEIKKKKFQLLQKYREEMWLQLDEKNCVICYEGIARLHIFKARELVKLAVDIIFTLGLQQLLFMLLLMVMLLVTFDVVQHRFAVVVEIQLVLISKNQCYEFGELSKLTVQATNEKIADGYDINYYNPEKDNKFMFNVLEKILLDRNKLGIFDVEIIDKEPALIQRQIMLSENVHYLCFENLVESIEKDKSFQDKEDLLCEKYNQFVEKQNK</sequence>
<keyword evidence="4" id="KW-1185">Reference proteome</keyword>
<keyword evidence="2" id="KW-0812">Transmembrane</keyword>
<dbReference type="EMBL" id="ASPP01025023">
    <property type="protein sequence ID" value="ETO08420.1"/>
    <property type="molecule type" value="Genomic_DNA"/>
</dbReference>
<evidence type="ECO:0000313" key="4">
    <source>
        <dbReference type="Proteomes" id="UP000023152"/>
    </source>
</evidence>
<feature type="coiled-coil region" evidence="1">
    <location>
        <begin position="25"/>
        <end position="52"/>
    </location>
</feature>
<evidence type="ECO:0000256" key="1">
    <source>
        <dbReference type="SAM" id="Coils"/>
    </source>
</evidence>
<dbReference type="AlphaFoldDB" id="X6M5X3"/>
<keyword evidence="2" id="KW-1133">Transmembrane helix</keyword>
<proteinExistence type="predicted"/>
<protein>
    <submittedName>
        <fullName evidence="3">Uncharacterized protein</fullName>
    </submittedName>
</protein>
<comment type="caution">
    <text evidence="3">The sequence shown here is derived from an EMBL/GenBank/DDBJ whole genome shotgun (WGS) entry which is preliminary data.</text>
</comment>
<evidence type="ECO:0000313" key="3">
    <source>
        <dbReference type="EMBL" id="ETO08420.1"/>
    </source>
</evidence>
<dbReference type="OrthoDB" id="8062037at2759"/>
<keyword evidence="2" id="KW-0472">Membrane</keyword>
<name>X6M5X3_RETFI</name>